<dbReference type="Proteomes" id="UP000216442">
    <property type="component" value="Unassembled WGS sequence"/>
</dbReference>
<accession>A0A271LSI4</accession>
<gene>
    <name evidence="1" type="ORF">CIT26_09080</name>
</gene>
<dbReference type="EMBL" id="NPKJ01000031">
    <property type="protein sequence ID" value="PAQ10290.1"/>
    <property type="molecule type" value="Genomic_DNA"/>
</dbReference>
<comment type="caution">
    <text evidence="1">The sequence shown here is derived from an EMBL/GenBank/DDBJ whole genome shotgun (WGS) entry which is preliminary data.</text>
</comment>
<keyword evidence="2" id="KW-1185">Reference proteome</keyword>
<protein>
    <submittedName>
        <fullName evidence="1">Uncharacterized protein</fullName>
    </submittedName>
</protein>
<name>A0A271LSI4_9HYPH</name>
<proteinExistence type="predicted"/>
<organism evidence="1 2">
    <name type="scientific">Mesorhizobium temperatum</name>
    <dbReference type="NCBI Taxonomy" id="241416"/>
    <lineage>
        <taxon>Bacteria</taxon>
        <taxon>Pseudomonadati</taxon>
        <taxon>Pseudomonadota</taxon>
        <taxon>Alphaproteobacteria</taxon>
        <taxon>Hyphomicrobiales</taxon>
        <taxon>Phyllobacteriaceae</taxon>
        <taxon>Mesorhizobium</taxon>
    </lineage>
</organism>
<dbReference type="AlphaFoldDB" id="A0A271LSI4"/>
<reference evidence="1 2" key="1">
    <citation type="submission" date="2017-08" db="EMBL/GenBank/DDBJ databases">
        <title>Mesorhizobium wenxinae sp. nov., a novel rhizobial species isolated from root nodules of chickpea (Cicer arietinum L.).</title>
        <authorList>
            <person name="Zhang J."/>
        </authorList>
    </citation>
    <scope>NUCLEOTIDE SEQUENCE [LARGE SCALE GENOMIC DNA]</scope>
    <source>
        <strain evidence="1 2">SDW018</strain>
    </source>
</reference>
<sequence length="85" mass="9299">MLVDEEAERAIPTWIASRNPPAFPDGTSTRAVTTSEELLLDTSVTMMSEFYHALQHVFVDDSAGKTPKASRLIHGMGVVALGYVY</sequence>
<evidence type="ECO:0000313" key="1">
    <source>
        <dbReference type="EMBL" id="PAQ10290.1"/>
    </source>
</evidence>
<evidence type="ECO:0000313" key="2">
    <source>
        <dbReference type="Proteomes" id="UP000216442"/>
    </source>
</evidence>